<dbReference type="RefSeq" id="WP_320508957.1">
    <property type="nucleotide sequence ID" value="NZ_JAXCLW010000003.1"/>
</dbReference>
<dbReference type="Pfam" id="PF14748">
    <property type="entry name" value="P5CR_dimer"/>
    <property type="match status" value="1"/>
</dbReference>
<comment type="subcellular location">
    <subcellularLocation>
        <location evidence="4">Cytoplasm</location>
    </subcellularLocation>
</comment>
<evidence type="ECO:0000256" key="3">
    <source>
        <dbReference type="ARBA" id="ARBA00023002"/>
    </source>
</evidence>
<evidence type="ECO:0000256" key="2">
    <source>
        <dbReference type="ARBA" id="ARBA00022857"/>
    </source>
</evidence>
<comment type="caution">
    <text evidence="8">The sequence shown here is derived from an EMBL/GenBank/DDBJ whole genome shotgun (WGS) entry which is preliminary data.</text>
</comment>
<gene>
    <name evidence="4 8" type="primary">proC</name>
    <name evidence="8" type="ORF">SMD27_13655</name>
</gene>
<accession>A0ABU5EC73</accession>
<keyword evidence="2 4" id="KW-0521">NADP</keyword>
<comment type="pathway">
    <text evidence="4">Amino-acid biosynthesis; L-proline biosynthesis; L-proline from L-glutamate 5-semialdehyde: step 1/1.</text>
</comment>
<keyword evidence="4" id="KW-0028">Amino-acid biosynthesis</keyword>
<feature type="domain" description="Pyrroline-5-carboxylate reductase dimerisation" evidence="7">
    <location>
        <begin position="174"/>
        <end position="279"/>
    </location>
</feature>
<comment type="catalytic activity">
    <reaction evidence="4">
        <text>L-proline + NAD(+) = (S)-1-pyrroline-5-carboxylate + NADH + 2 H(+)</text>
        <dbReference type="Rhea" id="RHEA:14105"/>
        <dbReference type="ChEBI" id="CHEBI:15378"/>
        <dbReference type="ChEBI" id="CHEBI:17388"/>
        <dbReference type="ChEBI" id="CHEBI:57540"/>
        <dbReference type="ChEBI" id="CHEBI:57945"/>
        <dbReference type="ChEBI" id="CHEBI:60039"/>
        <dbReference type="EC" id="1.5.1.2"/>
    </reaction>
</comment>
<dbReference type="EC" id="1.5.1.2" evidence="4 5"/>
<dbReference type="InterPro" id="IPR029036">
    <property type="entry name" value="P5CR_dimer"/>
</dbReference>
<evidence type="ECO:0000313" key="8">
    <source>
        <dbReference type="EMBL" id="MDY0883892.1"/>
    </source>
</evidence>
<proteinExistence type="inferred from homology"/>
<dbReference type="Proteomes" id="UP001279642">
    <property type="component" value="Unassembled WGS sequence"/>
</dbReference>
<feature type="domain" description="Pyrroline-5-carboxylate reductase catalytic N-terminal" evidence="6">
    <location>
        <begin position="19"/>
        <end position="111"/>
    </location>
</feature>
<dbReference type="SUPFAM" id="SSF48179">
    <property type="entry name" value="6-phosphogluconate dehydrogenase C-terminal domain-like"/>
    <property type="match status" value="1"/>
</dbReference>
<comment type="function">
    <text evidence="4">Catalyzes the reduction of 1-pyrroline-5-carboxylate (PCA) to L-proline.</text>
</comment>
<organism evidence="8 9">
    <name type="scientific">Dongia soli</name>
    <dbReference type="NCBI Taxonomy" id="600628"/>
    <lineage>
        <taxon>Bacteria</taxon>
        <taxon>Pseudomonadati</taxon>
        <taxon>Pseudomonadota</taxon>
        <taxon>Alphaproteobacteria</taxon>
        <taxon>Rhodospirillales</taxon>
        <taxon>Dongiaceae</taxon>
        <taxon>Dongia</taxon>
    </lineage>
</organism>
<evidence type="ECO:0000256" key="4">
    <source>
        <dbReference type="HAMAP-Rule" id="MF_01925"/>
    </source>
</evidence>
<dbReference type="Gene3D" id="1.10.3730.10">
    <property type="entry name" value="ProC C-terminal domain-like"/>
    <property type="match status" value="1"/>
</dbReference>
<comment type="similarity">
    <text evidence="1 4">Belongs to the pyrroline-5-carboxylate reductase family.</text>
</comment>
<dbReference type="GO" id="GO:0004735">
    <property type="term" value="F:pyrroline-5-carboxylate reductase activity"/>
    <property type="evidence" value="ECO:0007669"/>
    <property type="project" value="UniProtKB-EC"/>
</dbReference>
<dbReference type="InterPro" id="IPR036291">
    <property type="entry name" value="NAD(P)-bd_dom_sf"/>
</dbReference>
<evidence type="ECO:0000256" key="1">
    <source>
        <dbReference type="ARBA" id="ARBA00005525"/>
    </source>
</evidence>
<keyword evidence="4" id="KW-0963">Cytoplasm</keyword>
<dbReference type="Gene3D" id="3.40.50.720">
    <property type="entry name" value="NAD(P)-binding Rossmann-like Domain"/>
    <property type="match status" value="1"/>
</dbReference>
<dbReference type="EMBL" id="JAXCLW010000003">
    <property type="protein sequence ID" value="MDY0883892.1"/>
    <property type="molecule type" value="Genomic_DNA"/>
</dbReference>
<evidence type="ECO:0000259" key="7">
    <source>
        <dbReference type="Pfam" id="PF14748"/>
    </source>
</evidence>
<dbReference type="HAMAP" id="MF_01925">
    <property type="entry name" value="P5C_reductase"/>
    <property type="match status" value="1"/>
</dbReference>
<dbReference type="InterPro" id="IPR008927">
    <property type="entry name" value="6-PGluconate_DH-like_C_sf"/>
</dbReference>
<reference evidence="8 9" key="1">
    <citation type="journal article" date="2016" name="Antonie Van Leeuwenhoek">
        <title>Dongia soli sp. nov., isolated from soil from Dokdo, Korea.</title>
        <authorList>
            <person name="Kim D.U."/>
            <person name="Lee H."/>
            <person name="Kim H."/>
            <person name="Kim S.G."/>
            <person name="Ka J.O."/>
        </authorList>
    </citation>
    <scope>NUCLEOTIDE SEQUENCE [LARGE SCALE GENOMIC DNA]</scope>
    <source>
        <strain evidence="8 9">D78</strain>
    </source>
</reference>
<comment type="catalytic activity">
    <reaction evidence="4">
        <text>L-proline + NADP(+) = (S)-1-pyrroline-5-carboxylate + NADPH + 2 H(+)</text>
        <dbReference type="Rhea" id="RHEA:14109"/>
        <dbReference type="ChEBI" id="CHEBI:15378"/>
        <dbReference type="ChEBI" id="CHEBI:17388"/>
        <dbReference type="ChEBI" id="CHEBI:57783"/>
        <dbReference type="ChEBI" id="CHEBI:58349"/>
        <dbReference type="ChEBI" id="CHEBI:60039"/>
        <dbReference type="EC" id="1.5.1.2"/>
    </reaction>
</comment>
<evidence type="ECO:0000313" key="9">
    <source>
        <dbReference type="Proteomes" id="UP001279642"/>
    </source>
</evidence>
<dbReference type="PANTHER" id="PTHR11645">
    <property type="entry name" value="PYRROLINE-5-CARBOXYLATE REDUCTASE"/>
    <property type="match status" value="1"/>
</dbReference>
<dbReference type="InterPro" id="IPR028939">
    <property type="entry name" value="P5C_Rdtase_cat_N"/>
</dbReference>
<keyword evidence="4" id="KW-0641">Proline biosynthesis</keyword>
<dbReference type="PIRSF" id="PIRSF000193">
    <property type="entry name" value="Pyrrol-5-carb_rd"/>
    <property type="match status" value="1"/>
</dbReference>
<sequence length="282" mass="29419">MTEKTEQRQALRLPGPMLLVGCGKMGGAMLRGWLARGVAGPQIFVVDPSPRELDDVIAAGVTVVAKPGDLPADFAPGVILLAIKPQFMDDALPDYRRFVRPGVLLLSIAAGKTLDYLRHRLGNATIIRSMPNTPAAIGRGMTVIVRQPDVAAADLRLCAELLSAVGEIAWVDDEDLINAVTAVSGGGPAYVFLLIDCLAEAGRAAGLPADLAMQLARATVCGSGELAYRSSESAEALRKAVMSPKGTTEQAIAVLMAPDGLQPLMTRAVAAATARSRELAAG</sequence>
<keyword evidence="9" id="KW-1185">Reference proteome</keyword>
<evidence type="ECO:0000256" key="5">
    <source>
        <dbReference type="NCBIfam" id="TIGR00112"/>
    </source>
</evidence>
<protein>
    <recommendedName>
        <fullName evidence="4 5">Pyrroline-5-carboxylate reductase</fullName>
        <shortName evidence="4">P5C reductase</shortName>
        <shortName evidence="4">P5CR</shortName>
        <ecNumber evidence="4 5">1.5.1.2</ecNumber>
    </recommendedName>
    <alternativeName>
        <fullName evidence="4">PCA reductase</fullName>
    </alternativeName>
</protein>
<dbReference type="SUPFAM" id="SSF51735">
    <property type="entry name" value="NAD(P)-binding Rossmann-fold domains"/>
    <property type="match status" value="1"/>
</dbReference>
<evidence type="ECO:0000259" key="6">
    <source>
        <dbReference type="Pfam" id="PF03807"/>
    </source>
</evidence>
<keyword evidence="3 4" id="KW-0560">Oxidoreductase</keyword>
<dbReference type="NCBIfam" id="TIGR00112">
    <property type="entry name" value="proC"/>
    <property type="match status" value="1"/>
</dbReference>
<dbReference type="PANTHER" id="PTHR11645:SF0">
    <property type="entry name" value="PYRROLINE-5-CARBOXYLATE REDUCTASE 3"/>
    <property type="match status" value="1"/>
</dbReference>
<dbReference type="Pfam" id="PF03807">
    <property type="entry name" value="F420_oxidored"/>
    <property type="match status" value="1"/>
</dbReference>
<dbReference type="InterPro" id="IPR000304">
    <property type="entry name" value="Pyrroline-COOH_reductase"/>
</dbReference>
<name>A0ABU5EC73_9PROT</name>